<comment type="caution">
    <text evidence="2">The sequence shown here is derived from an EMBL/GenBank/DDBJ whole genome shotgun (WGS) entry which is preliminary data.</text>
</comment>
<proteinExistence type="predicted"/>
<keyword evidence="1" id="KW-1133">Transmembrane helix</keyword>
<dbReference type="RefSeq" id="WP_190253815.1">
    <property type="nucleotide sequence ID" value="NZ_BMPI01000036.1"/>
</dbReference>
<feature type="transmembrane region" description="Helical" evidence="1">
    <location>
        <begin position="95"/>
        <end position="114"/>
    </location>
</feature>
<keyword evidence="1" id="KW-0812">Transmembrane</keyword>
<reference evidence="2" key="2">
    <citation type="submission" date="2020-09" db="EMBL/GenBank/DDBJ databases">
        <authorList>
            <person name="Sun Q."/>
            <person name="Ohkuma M."/>
        </authorList>
    </citation>
    <scope>NUCLEOTIDE SEQUENCE</scope>
    <source>
        <strain evidence="2">JCM 19831</strain>
    </source>
</reference>
<dbReference type="AlphaFoldDB" id="A0A917U4C4"/>
<keyword evidence="1" id="KW-0472">Membrane</keyword>
<organism evidence="2 3">
    <name type="scientific">Dactylosporangium sucinum</name>
    <dbReference type="NCBI Taxonomy" id="1424081"/>
    <lineage>
        <taxon>Bacteria</taxon>
        <taxon>Bacillati</taxon>
        <taxon>Actinomycetota</taxon>
        <taxon>Actinomycetes</taxon>
        <taxon>Micromonosporales</taxon>
        <taxon>Micromonosporaceae</taxon>
        <taxon>Dactylosporangium</taxon>
    </lineage>
</organism>
<reference evidence="2" key="1">
    <citation type="journal article" date="2014" name="Int. J. Syst. Evol. Microbiol.">
        <title>Complete genome sequence of Corynebacterium casei LMG S-19264T (=DSM 44701T), isolated from a smear-ripened cheese.</title>
        <authorList>
            <consortium name="US DOE Joint Genome Institute (JGI-PGF)"/>
            <person name="Walter F."/>
            <person name="Albersmeier A."/>
            <person name="Kalinowski J."/>
            <person name="Ruckert C."/>
        </authorList>
    </citation>
    <scope>NUCLEOTIDE SEQUENCE</scope>
    <source>
        <strain evidence="2">JCM 19831</strain>
    </source>
</reference>
<sequence length="119" mass="12384">MRYVLGAQVAVLTYGGVVHVVQLATGGWPPYGWAPPWLAAYFVSLTLFDPLAAVLLLAARRAGVVLAATVLVTDAAANGWATYVLHTGGTTARVAQAVITLLAVGALVTAPWLWRSGGR</sequence>
<name>A0A917U4C4_9ACTN</name>
<evidence type="ECO:0000313" key="2">
    <source>
        <dbReference type="EMBL" id="GGM54447.1"/>
    </source>
</evidence>
<feature type="transmembrane region" description="Helical" evidence="1">
    <location>
        <begin position="39"/>
        <end position="57"/>
    </location>
</feature>
<dbReference type="Proteomes" id="UP000642070">
    <property type="component" value="Unassembled WGS sequence"/>
</dbReference>
<accession>A0A917U4C4</accession>
<protein>
    <submittedName>
        <fullName evidence="2">Uncharacterized protein</fullName>
    </submittedName>
</protein>
<dbReference type="EMBL" id="BMPI01000036">
    <property type="protein sequence ID" value="GGM54447.1"/>
    <property type="molecule type" value="Genomic_DNA"/>
</dbReference>
<gene>
    <name evidence="2" type="ORF">GCM10007977_065090</name>
</gene>
<evidence type="ECO:0000313" key="3">
    <source>
        <dbReference type="Proteomes" id="UP000642070"/>
    </source>
</evidence>
<keyword evidence="3" id="KW-1185">Reference proteome</keyword>
<evidence type="ECO:0000256" key="1">
    <source>
        <dbReference type="SAM" id="Phobius"/>
    </source>
</evidence>
<feature type="transmembrane region" description="Helical" evidence="1">
    <location>
        <begin position="64"/>
        <end position="83"/>
    </location>
</feature>